<dbReference type="EnsemblMetazoa" id="Aqu2.1.11029_001">
    <property type="protein sequence ID" value="Aqu2.1.11029_001"/>
    <property type="gene ID" value="Aqu2.1.11029"/>
</dbReference>
<reference evidence="2" key="1">
    <citation type="submission" date="2017-05" db="UniProtKB">
        <authorList>
            <consortium name="EnsemblMetazoa"/>
        </authorList>
    </citation>
    <scope>IDENTIFICATION</scope>
</reference>
<dbReference type="InParanoid" id="A0A1X7T903"/>
<dbReference type="PANTHER" id="PTHR45749">
    <property type="match status" value="1"/>
</dbReference>
<dbReference type="Pfam" id="PF14291">
    <property type="entry name" value="DUF4371"/>
    <property type="match status" value="1"/>
</dbReference>
<evidence type="ECO:0000313" key="2">
    <source>
        <dbReference type="EnsemblMetazoa" id="Aqu2.1.11029_001"/>
    </source>
</evidence>
<dbReference type="STRING" id="400682.A0A1X7T903"/>
<protein>
    <recommendedName>
        <fullName evidence="1">DUF4371 domain-containing protein</fullName>
    </recommendedName>
</protein>
<dbReference type="SUPFAM" id="SSF53098">
    <property type="entry name" value="Ribonuclease H-like"/>
    <property type="match status" value="1"/>
</dbReference>
<dbReference type="OrthoDB" id="6614843at2759"/>
<dbReference type="PANTHER" id="PTHR45749:SF21">
    <property type="entry name" value="DUF4371 DOMAIN-CONTAINING PROTEIN"/>
    <property type="match status" value="1"/>
</dbReference>
<name>A0A1X7T903_AMPQE</name>
<feature type="domain" description="DUF4371" evidence="1">
    <location>
        <begin position="33"/>
        <end position="160"/>
    </location>
</feature>
<sequence>MKVMSNQQPAITSILNRAVADQFRIKSGDTLLKDHLTKAAQNATYTFSVIQNQIIDVVSNHIRNKIIRKVQAAKWFSIIADEVTDVSNEEIISFYVRYWDSESCIIREDLLGFFECHSGIRGRNIAEKITTTLRSFGLDLFYLRGQAYDVAGTMTGSVNGTAAIISHDYPQALYLHCASHCLNLAAVKSLEVASISTSDFLSPLVITNSCLQYLHSLTVFLHGKTIDIINPVKENDVLVTTILNIIKSNVPAYSQSQYYLRTISIPIVDHLLAEMTTRLHKTALLGLCRIPSAMISMSSD</sequence>
<proteinExistence type="predicted"/>
<dbReference type="InterPro" id="IPR012337">
    <property type="entry name" value="RNaseH-like_sf"/>
</dbReference>
<evidence type="ECO:0000259" key="1">
    <source>
        <dbReference type="Pfam" id="PF14291"/>
    </source>
</evidence>
<dbReference type="AlphaFoldDB" id="A0A1X7T903"/>
<accession>A0A1X7T903</accession>
<organism evidence="2">
    <name type="scientific">Amphimedon queenslandica</name>
    <name type="common">Sponge</name>
    <dbReference type="NCBI Taxonomy" id="400682"/>
    <lineage>
        <taxon>Eukaryota</taxon>
        <taxon>Metazoa</taxon>
        <taxon>Porifera</taxon>
        <taxon>Demospongiae</taxon>
        <taxon>Heteroscleromorpha</taxon>
        <taxon>Haplosclerida</taxon>
        <taxon>Niphatidae</taxon>
        <taxon>Amphimedon</taxon>
    </lineage>
</organism>
<dbReference type="InterPro" id="IPR025398">
    <property type="entry name" value="DUF4371"/>
</dbReference>